<organism evidence="2 3">
    <name type="scientific">Bartonella japonica</name>
    <dbReference type="NCBI Taxonomy" id="357761"/>
    <lineage>
        <taxon>Bacteria</taxon>
        <taxon>Pseudomonadati</taxon>
        <taxon>Pseudomonadota</taxon>
        <taxon>Alphaproteobacteria</taxon>
        <taxon>Hyphomicrobiales</taxon>
        <taxon>Bartonellaceae</taxon>
        <taxon>Bartonella</taxon>
    </lineage>
</organism>
<dbReference type="EMBL" id="JBEPLT010000037">
    <property type="protein sequence ID" value="MET3560870.1"/>
    <property type="molecule type" value="Genomic_DNA"/>
</dbReference>
<reference evidence="2 3" key="1">
    <citation type="submission" date="2024-06" db="EMBL/GenBank/DDBJ databases">
        <title>Genomic Encyclopedia of Type Strains, Phase IV (KMG-IV): sequencing the most valuable type-strain genomes for metagenomic binning, comparative biology and taxonomic classification.</title>
        <authorList>
            <person name="Goeker M."/>
        </authorList>
    </citation>
    <scope>NUCLEOTIDE SEQUENCE [LARGE SCALE GENOMIC DNA]</scope>
    <source>
        <strain evidence="2 3">DSM 23650</strain>
    </source>
</reference>
<dbReference type="Proteomes" id="UP001549112">
    <property type="component" value="Unassembled WGS sequence"/>
</dbReference>
<evidence type="ECO:0008006" key="4">
    <source>
        <dbReference type="Google" id="ProtNLM"/>
    </source>
</evidence>
<gene>
    <name evidence="2" type="ORF">ABID39_001586</name>
</gene>
<comment type="caution">
    <text evidence="2">The sequence shown here is derived from an EMBL/GenBank/DDBJ whole genome shotgun (WGS) entry which is preliminary data.</text>
</comment>
<proteinExistence type="predicted"/>
<name>A0ABV2FQW7_9HYPH</name>
<accession>A0ABV2FQW7</accession>
<evidence type="ECO:0000256" key="1">
    <source>
        <dbReference type="SAM" id="MobiDB-lite"/>
    </source>
</evidence>
<sequence length="42" mass="4751">MTTENTEQTPKPIKKHIPPRAGLGRVKGIPNKMTRILKKDIL</sequence>
<evidence type="ECO:0000313" key="2">
    <source>
        <dbReference type="EMBL" id="MET3560870.1"/>
    </source>
</evidence>
<protein>
    <recommendedName>
        <fullName evidence="4">Phage protein</fullName>
    </recommendedName>
</protein>
<feature type="region of interest" description="Disordered" evidence="1">
    <location>
        <begin position="1"/>
        <end position="27"/>
    </location>
</feature>
<evidence type="ECO:0000313" key="3">
    <source>
        <dbReference type="Proteomes" id="UP001549112"/>
    </source>
</evidence>
<keyword evidence="3" id="KW-1185">Reference proteome</keyword>